<name>A0ABW4L5P3_9MICO</name>
<dbReference type="EMBL" id="JBHUEE010000006">
    <property type="protein sequence ID" value="MFD1718502.1"/>
    <property type="molecule type" value="Genomic_DNA"/>
</dbReference>
<sequence>MKRALLIAAAAAAGYVAWIKVRQDREERDLWAEVTDSFGETPPARR</sequence>
<organism evidence="1 2">
    <name type="scientific">Georgenia deserti</name>
    <dbReference type="NCBI Taxonomy" id="2093781"/>
    <lineage>
        <taxon>Bacteria</taxon>
        <taxon>Bacillati</taxon>
        <taxon>Actinomycetota</taxon>
        <taxon>Actinomycetes</taxon>
        <taxon>Micrococcales</taxon>
        <taxon>Bogoriellaceae</taxon>
        <taxon>Georgenia</taxon>
    </lineage>
</organism>
<keyword evidence="2" id="KW-1185">Reference proteome</keyword>
<dbReference type="RefSeq" id="WP_388006935.1">
    <property type="nucleotide sequence ID" value="NZ_JBHUEE010000006.1"/>
</dbReference>
<accession>A0ABW4L5P3</accession>
<proteinExistence type="predicted"/>
<evidence type="ECO:0000313" key="1">
    <source>
        <dbReference type="EMBL" id="MFD1718502.1"/>
    </source>
</evidence>
<dbReference type="NCBIfam" id="NF038356">
    <property type="entry name" value="actino_DLW39"/>
    <property type="match status" value="1"/>
</dbReference>
<dbReference type="InterPro" id="IPR047990">
    <property type="entry name" value="DLW39-like"/>
</dbReference>
<comment type="caution">
    <text evidence="1">The sequence shown here is derived from an EMBL/GenBank/DDBJ whole genome shotgun (WGS) entry which is preliminary data.</text>
</comment>
<reference evidence="2" key="1">
    <citation type="journal article" date="2019" name="Int. J. Syst. Evol. Microbiol.">
        <title>The Global Catalogue of Microorganisms (GCM) 10K type strain sequencing project: providing services to taxonomists for standard genome sequencing and annotation.</title>
        <authorList>
            <consortium name="The Broad Institute Genomics Platform"/>
            <consortium name="The Broad Institute Genome Sequencing Center for Infectious Disease"/>
            <person name="Wu L."/>
            <person name="Ma J."/>
        </authorList>
    </citation>
    <scope>NUCLEOTIDE SEQUENCE [LARGE SCALE GENOMIC DNA]</scope>
    <source>
        <strain evidence="2">JCM 17130</strain>
    </source>
</reference>
<gene>
    <name evidence="1" type="ORF">ACFSE6_11695</name>
</gene>
<protein>
    <submittedName>
        <fullName evidence="1">DLW-39 family protein</fullName>
    </submittedName>
</protein>
<evidence type="ECO:0000313" key="2">
    <source>
        <dbReference type="Proteomes" id="UP001597277"/>
    </source>
</evidence>
<dbReference type="Proteomes" id="UP001597277">
    <property type="component" value="Unassembled WGS sequence"/>
</dbReference>